<keyword evidence="2" id="KW-1185">Reference proteome</keyword>
<organism evidence="1 2">
    <name type="scientific">Acaulospora colombiana</name>
    <dbReference type="NCBI Taxonomy" id="27376"/>
    <lineage>
        <taxon>Eukaryota</taxon>
        <taxon>Fungi</taxon>
        <taxon>Fungi incertae sedis</taxon>
        <taxon>Mucoromycota</taxon>
        <taxon>Glomeromycotina</taxon>
        <taxon>Glomeromycetes</taxon>
        <taxon>Diversisporales</taxon>
        <taxon>Acaulosporaceae</taxon>
        <taxon>Acaulospora</taxon>
    </lineage>
</organism>
<gene>
    <name evidence="1" type="ORF">ACOLOM_LOCUS5726</name>
</gene>
<name>A0ACA9M786_9GLOM</name>
<dbReference type="EMBL" id="CAJVPT010010894">
    <property type="protein sequence ID" value="CAG8574397.1"/>
    <property type="molecule type" value="Genomic_DNA"/>
</dbReference>
<evidence type="ECO:0000313" key="2">
    <source>
        <dbReference type="Proteomes" id="UP000789525"/>
    </source>
</evidence>
<comment type="caution">
    <text evidence="1">The sequence shown here is derived from an EMBL/GenBank/DDBJ whole genome shotgun (WGS) entry which is preliminary data.</text>
</comment>
<dbReference type="Proteomes" id="UP000789525">
    <property type="component" value="Unassembled WGS sequence"/>
</dbReference>
<accession>A0ACA9M786</accession>
<proteinExistence type="predicted"/>
<reference evidence="1" key="1">
    <citation type="submission" date="2021-06" db="EMBL/GenBank/DDBJ databases">
        <authorList>
            <person name="Kallberg Y."/>
            <person name="Tangrot J."/>
            <person name="Rosling A."/>
        </authorList>
    </citation>
    <scope>NUCLEOTIDE SEQUENCE</scope>
    <source>
        <strain evidence="1">CL356</strain>
    </source>
</reference>
<sequence length="67" mass="6825">MASSSRNTTKNCVAPLDFPDGGLPVTTSQNGGLLEIGVASATALENGVAQTYGWKLAMEGAMEGSIH</sequence>
<evidence type="ECO:0000313" key="1">
    <source>
        <dbReference type="EMBL" id="CAG8574397.1"/>
    </source>
</evidence>
<protein>
    <submittedName>
        <fullName evidence="1">3336_t:CDS:1</fullName>
    </submittedName>
</protein>